<reference evidence="2 3" key="1">
    <citation type="journal article" date="2018" name="Front. Plant Sci.">
        <title>Red Clover (Trifolium pratense) and Zigzag Clover (T. medium) - A Picture of Genomic Similarities and Differences.</title>
        <authorList>
            <person name="Dluhosova J."/>
            <person name="Istvanek J."/>
            <person name="Nedelnik J."/>
            <person name="Repkova J."/>
        </authorList>
    </citation>
    <scope>NUCLEOTIDE SEQUENCE [LARGE SCALE GENOMIC DNA]</scope>
    <source>
        <strain evidence="3">cv. 10/8</strain>
        <tissue evidence="2">Leaf</tissue>
    </source>
</reference>
<sequence>MIPSNGFEVVPKLQILDLSGNAASLLDGPAFSSLPNLQELYLRKMGLTEVPSDILGLHQLRILALSQNSLQSVPE</sequence>
<proteinExistence type="predicted"/>
<dbReference type="AlphaFoldDB" id="A0A392QHV4"/>
<dbReference type="SUPFAM" id="SSF52058">
    <property type="entry name" value="L domain-like"/>
    <property type="match status" value="1"/>
</dbReference>
<dbReference type="EMBL" id="LXQA010138897">
    <property type="protein sequence ID" value="MCI23973.1"/>
    <property type="molecule type" value="Genomic_DNA"/>
</dbReference>
<dbReference type="PANTHER" id="PTHR24373">
    <property type="entry name" value="SLIT RELATED LEUCINE-RICH REPEAT NEURONAL PROTEIN"/>
    <property type="match status" value="1"/>
</dbReference>
<dbReference type="InterPro" id="IPR001611">
    <property type="entry name" value="Leu-rich_rpt"/>
</dbReference>
<organism evidence="2 3">
    <name type="scientific">Trifolium medium</name>
    <dbReference type="NCBI Taxonomy" id="97028"/>
    <lineage>
        <taxon>Eukaryota</taxon>
        <taxon>Viridiplantae</taxon>
        <taxon>Streptophyta</taxon>
        <taxon>Embryophyta</taxon>
        <taxon>Tracheophyta</taxon>
        <taxon>Spermatophyta</taxon>
        <taxon>Magnoliopsida</taxon>
        <taxon>eudicotyledons</taxon>
        <taxon>Gunneridae</taxon>
        <taxon>Pentapetalae</taxon>
        <taxon>rosids</taxon>
        <taxon>fabids</taxon>
        <taxon>Fabales</taxon>
        <taxon>Fabaceae</taxon>
        <taxon>Papilionoideae</taxon>
        <taxon>50 kb inversion clade</taxon>
        <taxon>NPAAA clade</taxon>
        <taxon>Hologalegina</taxon>
        <taxon>IRL clade</taxon>
        <taxon>Trifolieae</taxon>
        <taxon>Trifolium</taxon>
    </lineage>
</organism>
<dbReference type="PANTHER" id="PTHR24373:SF275">
    <property type="entry name" value="TIR DOMAIN-CONTAINING PROTEIN"/>
    <property type="match status" value="1"/>
</dbReference>
<accession>A0A392QHV4</accession>
<comment type="caution">
    <text evidence="2">The sequence shown here is derived from an EMBL/GenBank/DDBJ whole genome shotgun (WGS) entry which is preliminary data.</text>
</comment>
<dbReference type="InterPro" id="IPR032675">
    <property type="entry name" value="LRR_dom_sf"/>
</dbReference>
<evidence type="ECO:0000313" key="3">
    <source>
        <dbReference type="Proteomes" id="UP000265520"/>
    </source>
</evidence>
<dbReference type="InterPro" id="IPR050328">
    <property type="entry name" value="Dev_Immune_Receptor"/>
</dbReference>
<keyword evidence="3" id="KW-1185">Reference proteome</keyword>
<name>A0A392QHV4_9FABA</name>
<protein>
    <submittedName>
        <fullName evidence="2">Leucine-rich repeat-containing protein 40-like</fullName>
    </submittedName>
</protein>
<dbReference type="Gene3D" id="3.80.10.10">
    <property type="entry name" value="Ribonuclease Inhibitor"/>
    <property type="match status" value="1"/>
</dbReference>
<dbReference type="Proteomes" id="UP000265520">
    <property type="component" value="Unassembled WGS sequence"/>
</dbReference>
<keyword evidence="1" id="KW-0732">Signal</keyword>
<evidence type="ECO:0000313" key="2">
    <source>
        <dbReference type="EMBL" id="MCI23973.1"/>
    </source>
</evidence>
<dbReference type="Pfam" id="PF13855">
    <property type="entry name" value="LRR_8"/>
    <property type="match status" value="1"/>
</dbReference>
<evidence type="ECO:0000256" key="1">
    <source>
        <dbReference type="ARBA" id="ARBA00022729"/>
    </source>
</evidence>
<feature type="non-terminal residue" evidence="2">
    <location>
        <position position="75"/>
    </location>
</feature>